<reference evidence="3 5" key="2">
    <citation type="submission" date="2018-08" db="EMBL/GenBank/DDBJ databases">
        <title>Genomic Encyclopedia of Archaeal and Bacterial Type Strains, Phase II (KMG-II): from individual species to whole genera.</title>
        <authorList>
            <person name="Goeker M."/>
        </authorList>
    </citation>
    <scope>NUCLEOTIDE SEQUENCE [LARGE SCALE GENOMIC DNA]</scope>
    <source>
        <strain evidence="3 5">DSM 2261</strain>
    </source>
</reference>
<evidence type="ECO:0008006" key="6">
    <source>
        <dbReference type="Google" id="ProtNLM"/>
    </source>
</evidence>
<feature type="chain" id="PRO_5041990199" description="Lipoprotein" evidence="1">
    <location>
        <begin position="27"/>
        <end position="602"/>
    </location>
</feature>
<dbReference type="Proteomes" id="UP000256345">
    <property type="component" value="Unassembled WGS sequence"/>
</dbReference>
<dbReference type="EMBL" id="CP011509">
    <property type="protein sequence ID" value="AKJ03059.1"/>
    <property type="molecule type" value="Genomic_DNA"/>
</dbReference>
<evidence type="ECO:0000313" key="4">
    <source>
        <dbReference type="Proteomes" id="UP000035579"/>
    </source>
</evidence>
<organism evidence="2 4">
    <name type="scientific">Archangium gephyra</name>
    <dbReference type="NCBI Taxonomy" id="48"/>
    <lineage>
        <taxon>Bacteria</taxon>
        <taxon>Pseudomonadati</taxon>
        <taxon>Myxococcota</taxon>
        <taxon>Myxococcia</taxon>
        <taxon>Myxococcales</taxon>
        <taxon>Cystobacterineae</taxon>
        <taxon>Archangiaceae</taxon>
        <taxon>Archangium</taxon>
    </lineage>
</organism>
<dbReference type="Proteomes" id="UP000035579">
    <property type="component" value="Chromosome"/>
</dbReference>
<evidence type="ECO:0000313" key="2">
    <source>
        <dbReference type="EMBL" id="AKJ03059.1"/>
    </source>
</evidence>
<keyword evidence="1" id="KW-0732">Signal</keyword>
<dbReference type="NCBIfam" id="NF041940">
    <property type="entry name" value="choice_anch_X"/>
    <property type="match status" value="1"/>
</dbReference>
<accession>A0AAC8Q937</accession>
<evidence type="ECO:0000256" key="1">
    <source>
        <dbReference type="SAM" id="SignalP"/>
    </source>
</evidence>
<dbReference type="PROSITE" id="PS51257">
    <property type="entry name" value="PROKAR_LIPOPROTEIN"/>
    <property type="match status" value="1"/>
</dbReference>
<feature type="signal peptide" evidence="1">
    <location>
        <begin position="1"/>
        <end position="26"/>
    </location>
</feature>
<evidence type="ECO:0000313" key="5">
    <source>
        <dbReference type="Proteomes" id="UP000256345"/>
    </source>
</evidence>
<keyword evidence="5" id="KW-1185">Reference proteome</keyword>
<dbReference type="KEGG" id="age:AA314_04685"/>
<proteinExistence type="predicted"/>
<evidence type="ECO:0000313" key="3">
    <source>
        <dbReference type="EMBL" id="REG25183.1"/>
    </source>
</evidence>
<reference evidence="2 4" key="1">
    <citation type="submission" date="2015-05" db="EMBL/GenBank/DDBJ databases">
        <title>Genome assembly of Archangium gephyra DSM 2261.</title>
        <authorList>
            <person name="Sharma G."/>
            <person name="Subramanian S."/>
        </authorList>
    </citation>
    <scope>NUCLEOTIDE SEQUENCE [LARGE SCALE GENOMIC DNA]</scope>
    <source>
        <strain evidence="2 4">DSM 2261</strain>
    </source>
</reference>
<sequence length="602" mass="65528">MRNGKNMTKRRFGTLAGSLLLGSLMAGCGAEPAPEQVASQEQQLAEAPAQGAPVLENLEFIPSQTPSAFTPGLLRARLAEGEQAAQIELTGDDGKPLALRDDGLNGDEKAGDGLFSGFGIVDLDEHRKTQERIATFQKESTEPLTVATFADRELVRESPLFPLPADIFAPGRIIPLPTTGIARAVNPSKSLIINHSSVVGDPTRTWDPCTSTGNPNGVWTFKHLMTEMANTVSPAPAFTERWLRQWLTTQSVNGRPVPSRSLMATQILNAWPRLSTGELDLNRSPFKLVAIVNRLDLGRGNGGPYGTSGAGELRFVFSVMNSTTCVRPYNGFLVIFEYGVPQNQCAQVKTWAQSWLALSNPLLPLGSSAYNTQLQNLTQQVVLRNMAPGKPNGSAINQVRTNEIMLTTPWWETREFRLFSSAANPRNFTTTTPAPGQLVEHVTVRTPFDLFNNTATLTSFLTTNNAAILAGTHDVPLDYGATLNFLGAFPQMPTNGFFWNAPNLNTVPNGFNARHKFSLNTCNGCHARETSTNFTHVGVTGGLSPFLATGMANMNTPYNVTDPVSGQVRSFFEIRERAQHLDSAANQSCVIRRFDRPVAFAH</sequence>
<protein>
    <recommendedName>
        <fullName evidence="6">Lipoprotein</fullName>
    </recommendedName>
</protein>
<gene>
    <name evidence="2" type="ORF">AA314_04685</name>
    <name evidence="3" type="ORF">ATI61_113247</name>
</gene>
<name>A0AAC8Q937_9BACT</name>
<dbReference type="AlphaFoldDB" id="A0AAC8Q937"/>
<dbReference type="EMBL" id="QUMU01000013">
    <property type="protein sequence ID" value="REG25183.1"/>
    <property type="molecule type" value="Genomic_DNA"/>
</dbReference>